<evidence type="ECO:0000256" key="6">
    <source>
        <dbReference type="ARBA" id="ARBA00023034"/>
    </source>
</evidence>
<sequence>MFNKFGSTSETLSKASAVVHRIGTDAHLYDDPEDVNIAPLLDSKFESEKCEALKRLLALIAQGFDVSNFFPQVVKNVASQSSEVKKLVYLYLLQYAEKRPNEALLSINYFQKDLGDPNPLVRAWALRTMAGIRLHVIAPIALAAVGKCARDPAVYVRKCAANALPKLHDLRLEEHDSAIEELVGILLNDHSPGVVGAAAAAFTSICPNNFKLIGKNYKKLCQILPDVEEWGQILLIGTLLRYVVARHGLVRESLMLSLHGMDSNGFCEKDGLVRDITLDKEDGGKSDSFDVNLVSLVSKCYIEGPDEYLSRSSCTDTVSSAFDSKETTSIAHNEDVKILLQCTSPLLWSNNSAVVLAAAGVQWIMAPLEDVKKIVKPLLFLLRSSSASKYVVLCNILVFAKAVPSLFAPHFENFFICSSDAYQVKAYKLEMLSLIATTSSISSILREFEDYVKDPDRRFAADTVAAIGLCAKRLPTIPTTCLDGLLALVRQESFAGDFEPVDGEAGVLVQAVMSIQTIIERDPLRHEKVLIQLFRSLDSIKVAAARATIIWMVGVYCSLGHIIPRMLTTITKYLAWSFKSEASETKLQILNTTAKVLKSAEADDFQMLKRVVIYVFELGECDLSYDVRDRTRFLKKLLSSRLACHEPAEDSVAFASQENIATLVVEHVFGRKLKPFSPLALHNRFYLPGSLSQIVLHAAPGYEPLPKPCSFVFEEQDLLSDLDRQREAAADLDGSRESSETVDEDGSSDYESESSIGSDFSSDGDERTVSNGANDPAAPLIQISETSVSADQEELRSKRALDLWLDDQPCTSNQTPYALNSNQSSYAKISIGDIGSRVKPKSYSLLDPGNGSGLKVDYAFLSEVSTVSPLHVCVEVLFENSSAEPILEVNLEDEESMKVADSSEQTLVGKANASYNNVPTLVPMEEISCLEPRQSAKRLIQVRFHHHLLPMRLTLHYNGKEVPVKLRPDLGYLVKPFSMSIEEFLATESRLPGMFEYSRRCTFDDHVKDSRMENGKDKFLSICECITLKVLSNSNLHLVSVDLPVANSLEDATGLRLRFSSKILSSEIPLLITITVEGKCTEVLNLTVKINCEETVFGLNLLNRIANFMVEPSSSAT</sequence>
<comment type="caution">
    <text evidence="13">The sequence shown here is derived from an EMBL/GenBank/DDBJ whole genome shotgun (WGS) entry which is preliminary data.</text>
</comment>
<dbReference type="Pfam" id="PF01602">
    <property type="entry name" value="Adaptin_N"/>
    <property type="match status" value="1"/>
</dbReference>
<comment type="similarity">
    <text evidence="10">Belongs to the adaptor complexes large subunit family.</text>
</comment>
<dbReference type="PANTHER" id="PTHR11134">
    <property type="entry name" value="ADAPTOR COMPLEX SUBUNIT BETA FAMILY MEMBER"/>
    <property type="match status" value="1"/>
</dbReference>
<feature type="domain" description="AP-3 complex subunit beta C-terminal" evidence="12">
    <location>
        <begin position="797"/>
        <end position="949"/>
    </location>
</feature>
<proteinExistence type="inferred from homology"/>
<dbReference type="GO" id="GO:0006886">
    <property type="term" value="P:intracellular protein transport"/>
    <property type="evidence" value="ECO:0007669"/>
    <property type="project" value="InterPro"/>
</dbReference>
<evidence type="ECO:0000259" key="12">
    <source>
        <dbReference type="SMART" id="SM01355"/>
    </source>
</evidence>
<comment type="function">
    <text evidence="9">Subunit of non-clathrin- and clathrin-associated adaptor protein complex 3 (AP-3) that plays a role in protein sorting in the late-Golgi/trans-Golgi network (TGN) and/or endosomes. The AP complexes mediate both the recruitment of clathrin to membranes and the recognition of sorting signals within the cytosolic tails of transmembrane cargo molecules. AP-3 appears to be involved in the sorting of a subset of transmembrane proteins targeted to lysosomes and lysosome-related organelles. In concert with the BLOC-1 complex, AP-3 is required to target cargos into vesicles assembled at cell bodies for delivery into neurites and nerve terminals.</text>
</comment>
<accession>A0A8T1ZQR7</accession>
<dbReference type="AlphaFoldDB" id="A0A8T1ZQR7"/>
<dbReference type="InterPro" id="IPR029390">
    <property type="entry name" value="AP3B_C"/>
</dbReference>
<name>A0A8T1ZQR7_9BRAS</name>
<evidence type="ECO:0000256" key="10">
    <source>
        <dbReference type="PIRNR" id="PIRNR037096"/>
    </source>
</evidence>
<evidence type="ECO:0000256" key="5">
    <source>
        <dbReference type="ARBA" id="ARBA00022927"/>
    </source>
</evidence>
<dbReference type="InterPro" id="IPR026739">
    <property type="entry name" value="AP_beta"/>
</dbReference>
<feature type="region of interest" description="Disordered" evidence="11">
    <location>
        <begin position="726"/>
        <end position="792"/>
    </location>
</feature>
<keyword evidence="5 10" id="KW-0653">Protein transport</keyword>
<comment type="subcellular location">
    <subcellularLocation>
        <location evidence="1">Cytoplasmic vesicle</location>
        <location evidence="1">Clathrin-coated vesicle membrane</location>
        <topology evidence="1">Peripheral membrane protein</topology>
        <orientation evidence="1">Cytoplasmic side</orientation>
    </subcellularLocation>
    <subcellularLocation>
        <location evidence="2">Golgi apparatus</location>
    </subcellularLocation>
</comment>
<evidence type="ECO:0000256" key="2">
    <source>
        <dbReference type="ARBA" id="ARBA00004555"/>
    </source>
</evidence>
<dbReference type="GO" id="GO:0030117">
    <property type="term" value="C:membrane coat"/>
    <property type="evidence" value="ECO:0007669"/>
    <property type="project" value="InterPro"/>
</dbReference>
<dbReference type="PIRSF" id="PIRSF037096">
    <property type="entry name" value="AP3_complex_beta"/>
    <property type="match status" value="1"/>
</dbReference>
<dbReference type="GO" id="GO:0005794">
    <property type="term" value="C:Golgi apparatus"/>
    <property type="evidence" value="ECO:0007669"/>
    <property type="project" value="UniProtKB-SubCell"/>
</dbReference>
<keyword evidence="7 10" id="KW-0472">Membrane</keyword>
<dbReference type="Pfam" id="PF24080">
    <property type="entry name" value="AP3B1_C_2"/>
    <property type="match status" value="1"/>
</dbReference>
<dbReference type="GO" id="GO:0016192">
    <property type="term" value="P:vesicle-mediated transport"/>
    <property type="evidence" value="ECO:0007669"/>
    <property type="project" value="InterPro"/>
</dbReference>
<evidence type="ECO:0000256" key="11">
    <source>
        <dbReference type="SAM" id="MobiDB-lite"/>
    </source>
</evidence>
<keyword evidence="14" id="KW-1185">Reference proteome</keyword>
<keyword evidence="3 10" id="KW-0813">Transport</keyword>
<reference evidence="13 14" key="1">
    <citation type="submission" date="2020-12" db="EMBL/GenBank/DDBJ databases">
        <title>Concerted genomic and epigenomic changes stabilize Arabidopsis allopolyploids.</title>
        <authorList>
            <person name="Chen Z."/>
        </authorList>
    </citation>
    <scope>NUCLEOTIDE SEQUENCE [LARGE SCALE GENOMIC DNA]</scope>
    <source>
        <strain evidence="13">Allo738</strain>
        <tissue evidence="13">Leaf</tissue>
    </source>
</reference>
<evidence type="ECO:0000256" key="4">
    <source>
        <dbReference type="ARBA" id="ARBA00022553"/>
    </source>
</evidence>
<keyword evidence="4" id="KW-0597">Phosphoprotein</keyword>
<feature type="compositionally biased region" description="Basic and acidic residues" evidence="11">
    <location>
        <begin position="726"/>
        <end position="739"/>
    </location>
</feature>
<evidence type="ECO:0000256" key="9">
    <source>
        <dbReference type="ARBA" id="ARBA00023570"/>
    </source>
</evidence>
<evidence type="ECO:0000256" key="7">
    <source>
        <dbReference type="ARBA" id="ARBA00023136"/>
    </source>
</evidence>
<dbReference type="GO" id="GO:0030659">
    <property type="term" value="C:cytoplasmic vesicle membrane"/>
    <property type="evidence" value="ECO:0007669"/>
    <property type="project" value="UniProtKB-SubCell"/>
</dbReference>
<dbReference type="SMART" id="SM01355">
    <property type="entry name" value="AP3B1_C"/>
    <property type="match status" value="1"/>
</dbReference>
<dbReference type="InterPro" id="IPR026740">
    <property type="entry name" value="AP3_beta"/>
</dbReference>
<dbReference type="Proteomes" id="UP000694240">
    <property type="component" value="Chromosome 10"/>
</dbReference>
<organism evidence="13 14">
    <name type="scientific">Arabidopsis thaliana x Arabidopsis arenosa</name>
    <dbReference type="NCBI Taxonomy" id="1240361"/>
    <lineage>
        <taxon>Eukaryota</taxon>
        <taxon>Viridiplantae</taxon>
        <taxon>Streptophyta</taxon>
        <taxon>Embryophyta</taxon>
        <taxon>Tracheophyta</taxon>
        <taxon>Spermatophyta</taxon>
        <taxon>Magnoliopsida</taxon>
        <taxon>eudicotyledons</taxon>
        <taxon>Gunneridae</taxon>
        <taxon>Pentapetalae</taxon>
        <taxon>rosids</taxon>
        <taxon>malvids</taxon>
        <taxon>Brassicales</taxon>
        <taxon>Brassicaceae</taxon>
        <taxon>Camelineae</taxon>
        <taxon>Arabidopsis</taxon>
    </lineage>
</organism>
<evidence type="ECO:0000313" key="13">
    <source>
        <dbReference type="EMBL" id="KAG7560963.1"/>
    </source>
</evidence>
<feature type="compositionally biased region" description="Acidic residues" evidence="11">
    <location>
        <begin position="740"/>
        <end position="752"/>
    </location>
</feature>
<gene>
    <name evidence="13" type="ORF">ISN45_Aa05g024300</name>
</gene>
<keyword evidence="6" id="KW-0333">Golgi apparatus</keyword>
<protein>
    <recommendedName>
        <fullName evidence="10">AP-3 complex subunit beta</fullName>
    </recommendedName>
</protein>
<dbReference type="InterPro" id="IPR056314">
    <property type="entry name" value="AP3B1/2_C"/>
</dbReference>
<dbReference type="EMBL" id="JAEFBK010000010">
    <property type="protein sequence ID" value="KAG7560963.1"/>
    <property type="molecule type" value="Genomic_DNA"/>
</dbReference>
<evidence type="ECO:0000256" key="8">
    <source>
        <dbReference type="ARBA" id="ARBA00023329"/>
    </source>
</evidence>
<evidence type="ECO:0000256" key="1">
    <source>
        <dbReference type="ARBA" id="ARBA00004145"/>
    </source>
</evidence>
<dbReference type="InterPro" id="IPR002553">
    <property type="entry name" value="Clathrin/coatomer_adapt-like_N"/>
</dbReference>
<keyword evidence="8" id="KW-0968">Cytoplasmic vesicle</keyword>
<evidence type="ECO:0000313" key="14">
    <source>
        <dbReference type="Proteomes" id="UP000694240"/>
    </source>
</evidence>
<evidence type="ECO:0000256" key="3">
    <source>
        <dbReference type="ARBA" id="ARBA00022448"/>
    </source>
</evidence>
<dbReference type="Pfam" id="PF14796">
    <property type="entry name" value="AP3B1_C"/>
    <property type="match status" value="1"/>
</dbReference>